<comment type="cofactor">
    <cofactor evidence="3">
        <name>Zn(2+)</name>
        <dbReference type="ChEBI" id="CHEBI:29105"/>
    </cofactor>
    <text evidence="3">Binds 1 divalent metal cation per subunit.</text>
</comment>
<dbReference type="STRING" id="1076935.U4L6U9"/>
<evidence type="ECO:0000313" key="5">
    <source>
        <dbReference type="EMBL" id="CCX05760.1"/>
    </source>
</evidence>
<comment type="similarity">
    <text evidence="1">Belongs to the SMP-30/CGR1 family.</text>
</comment>
<gene>
    <name evidence="5" type="ORF">PCON_05347</name>
</gene>
<dbReference type="PANTHER" id="PTHR10907">
    <property type="entry name" value="REGUCALCIN"/>
    <property type="match status" value="1"/>
</dbReference>
<keyword evidence="3" id="KW-0862">Zinc</keyword>
<dbReference type="PRINTS" id="PR01790">
    <property type="entry name" value="SMP30FAMILY"/>
</dbReference>
<proteinExistence type="inferred from homology"/>
<dbReference type="OMA" id="PRISCCC"/>
<feature type="binding site" evidence="3">
    <location>
        <position position="166"/>
    </location>
    <ligand>
        <name>a divalent metal cation</name>
        <dbReference type="ChEBI" id="CHEBI:60240"/>
    </ligand>
</feature>
<dbReference type="InterPro" id="IPR005511">
    <property type="entry name" value="SMP-30"/>
</dbReference>
<keyword evidence="3" id="KW-0479">Metal-binding</keyword>
<evidence type="ECO:0000256" key="2">
    <source>
        <dbReference type="PIRSR" id="PIRSR605511-1"/>
    </source>
</evidence>
<dbReference type="Gene3D" id="2.120.10.30">
    <property type="entry name" value="TolB, C-terminal domain"/>
    <property type="match status" value="1"/>
</dbReference>
<dbReference type="OrthoDB" id="423498at2759"/>
<accession>U4L6U9</accession>
<dbReference type="InterPro" id="IPR013658">
    <property type="entry name" value="SGL"/>
</dbReference>
<dbReference type="InterPro" id="IPR011042">
    <property type="entry name" value="6-blade_b-propeller_TolB-like"/>
</dbReference>
<feature type="binding site" evidence="3">
    <location>
        <position position="219"/>
    </location>
    <ligand>
        <name>a divalent metal cation</name>
        <dbReference type="ChEBI" id="CHEBI:60240"/>
    </ligand>
</feature>
<evidence type="ECO:0000256" key="3">
    <source>
        <dbReference type="PIRSR" id="PIRSR605511-2"/>
    </source>
</evidence>
<reference evidence="5 6" key="1">
    <citation type="journal article" date="2013" name="PLoS Genet.">
        <title>The genome and development-dependent transcriptomes of Pyronema confluens: a window into fungal evolution.</title>
        <authorList>
            <person name="Traeger S."/>
            <person name="Altegoer F."/>
            <person name="Freitag M."/>
            <person name="Gabaldon T."/>
            <person name="Kempken F."/>
            <person name="Kumar A."/>
            <person name="Marcet-Houben M."/>
            <person name="Poggeler S."/>
            <person name="Stajich J.E."/>
            <person name="Nowrousian M."/>
        </authorList>
    </citation>
    <scope>NUCLEOTIDE SEQUENCE [LARGE SCALE GENOMIC DNA]</scope>
    <source>
        <strain evidence="6">CBS 100304</strain>
        <tissue evidence="5">Vegetative mycelium</tissue>
    </source>
</reference>
<feature type="binding site" evidence="3">
    <location>
        <position position="114"/>
    </location>
    <ligand>
        <name>substrate</name>
    </ligand>
</feature>
<dbReference type="Pfam" id="PF08450">
    <property type="entry name" value="SGL"/>
    <property type="match status" value="1"/>
</dbReference>
<feature type="binding site" evidence="3">
    <location>
        <position position="116"/>
    </location>
    <ligand>
        <name>substrate</name>
    </ligand>
</feature>
<feature type="binding site" evidence="3">
    <location>
        <position position="27"/>
    </location>
    <ligand>
        <name>a divalent metal cation</name>
        <dbReference type="ChEBI" id="CHEBI:60240"/>
    </ligand>
</feature>
<organism evidence="5 6">
    <name type="scientific">Pyronema omphalodes (strain CBS 100304)</name>
    <name type="common">Pyronema confluens</name>
    <dbReference type="NCBI Taxonomy" id="1076935"/>
    <lineage>
        <taxon>Eukaryota</taxon>
        <taxon>Fungi</taxon>
        <taxon>Dikarya</taxon>
        <taxon>Ascomycota</taxon>
        <taxon>Pezizomycotina</taxon>
        <taxon>Pezizomycetes</taxon>
        <taxon>Pezizales</taxon>
        <taxon>Pyronemataceae</taxon>
        <taxon>Pyronema</taxon>
    </lineage>
</organism>
<dbReference type="GO" id="GO:0004341">
    <property type="term" value="F:gluconolactonase activity"/>
    <property type="evidence" value="ECO:0007669"/>
    <property type="project" value="TreeGrafter"/>
</dbReference>
<feature type="domain" description="SMP-30/Gluconolactonase/LRE-like region" evidence="4">
    <location>
        <begin position="25"/>
        <end position="275"/>
    </location>
</feature>
<evidence type="ECO:0000313" key="6">
    <source>
        <dbReference type="Proteomes" id="UP000018144"/>
    </source>
</evidence>
<dbReference type="GO" id="GO:0005509">
    <property type="term" value="F:calcium ion binding"/>
    <property type="evidence" value="ECO:0007669"/>
    <property type="project" value="TreeGrafter"/>
</dbReference>
<name>U4L6U9_PYROM</name>
<feature type="active site" description="Proton donor/acceptor" evidence="2">
    <location>
        <position position="219"/>
    </location>
</feature>
<dbReference type="EMBL" id="HF935272">
    <property type="protein sequence ID" value="CCX05760.1"/>
    <property type="molecule type" value="Genomic_DNA"/>
</dbReference>
<evidence type="ECO:0000259" key="4">
    <source>
        <dbReference type="Pfam" id="PF08450"/>
    </source>
</evidence>
<dbReference type="Proteomes" id="UP000018144">
    <property type="component" value="Unassembled WGS sequence"/>
</dbReference>
<protein>
    <recommendedName>
        <fullName evidence="4">SMP-30/Gluconolactonase/LRE-like region domain-containing protein</fullName>
    </recommendedName>
</protein>
<evidence type="ECO:0000256" key="1">
    <source>
        <dbReference type="ARBA" id="ARBA00008853"/>
    </source>
</evidence>
<dbReference type="PANTHER" id="PTHR10907:SF47">
    <property type="entry name" value="REGUCALCIN"/>
    <property type="match status" value="1"/>
</dbReference>
<dbReference type="AlphaFoldDB" id="U4L6U9"/>
<sequence>MASIDSTPILFSIPTPHLHSSNFWLPESPLFDPTTGLVHFPDIPSRLIYTFNPSSPSPATSICTPDYIGAIFLSQHPDVFLCAAQFGIATVNKTTGDLNYVAYYYPPGKRERMRANDAAVDCKGRIWVGVMTSFGLGPPQEEGAIMVFDPKTMGLKVVKEPVAVPNGIVFSGDNGWCYIADTRKGIIYRYSFDAEKGELGEEEEWVKIQEEKHGKGAPDGMAVDKEDNLWVAMFNGCRVLRLHGETGEVMGRVEIQGSRQVACPRFAGRSLVITTGALVHMDAKLREECEFAGDVFVVPDVGVEGREIYQARLG</sequence>
<dbReference type="eggNOG" id="KOG4499">
    <property type="taxonomic scope" value="Eukaryota"/>
</dbReference>
<dbReference type="SUPFAM" id="SSF63829">
    <property type="entry name" value="Calcium-dependent phosphotriesterase"/>
    <property type="match status" value="1"/>
</dbReference>
<keyword evidence="6" id="KW-1185">Reference proteome</keyword>